<sequence length="208" mass="23202">MKHIPYLLALPLCLLACSPENEEVKDEYVDAAPPADALDSIANVPKDAVKTDENDIKPTIPLPQPVMELLSEKYRGWEKPEIAANALRQAEAHESTAAVARGDFNGDGWQDVALQLQQGKDVVMVVAFQTGDYEYELVELRRDILFNERGTLKSLYYLFTVPQDEELQSEETGQEMELAHDALAIGMESNTTAYVYQNGSFQSYTIAN</sequence>
<protein>
    <recommendedName>
        <fullName evidence="3">VCBS repeat-containing protein</fullName>
    </recommendedName>
</protein>
<dbReference type="Proteomes" id="UP000266292">
    <property type="component" value="Chromosome"/>
</dbReference>
<accession>A0A1X9YT80</accession>
<organism evidence="1 2">
    <name type="scientific">Pontibacter actiniarum</name>
    <dbReference type="NCBI Taxonomy" id="323450"/>
    <lineage>
        <taxon>Bacteria</taxon>
        <taxon>Pseudomonadati</taxon>
        <taxon>Bacteroidota</taxon>
        <taxon>Cytophagia</taxon>
        <taxon>Cytophagales</taxon>
        <taxon>Hymenobacteraceae</taxon>
        <taxon>Pontibacter</taxon>
    </lineage>
</organism>
<evidence type="ECO:0000313" key="2">
    <source>
        <dbReference type="Proteomes" id="UP000266292"/>
    </source>
</evidence>
<gene>
    <name evidence="1" type="ORF">CA264_12040</name>
</gene>
<dbReference type="AlphaFoldDB" id="A0A1X9YT80"/>
<evidence type="ECO:0000313" key="1">
    <source>
        <dbReference type="EMBL" id="ARS36100.1"/>
    </source>
</evidence>
<reference evidence="2" key="1">
    <citation type="submission" date="2017-05" db="EMBL/GenBank/DDBJ databases">
        <authorList>
            <person name="Ray J."/>
            <person name="Price M."/>
            <person name="Deutschbauer A."/>
        </authorList>
    </citation>
    <scope>NUCLEOTIDE SEQUENCE [LARGE SCALE GENOMIC DNA]</scope>
    <source>
        <strain evidence="2">DSM 19842</strain>
    </source>
</reference>
<dbReference type="EMBL" id="CP021235">
    <property type="protein sequence ID" value="ARS36100.1"/>
    <property type="molecule type" value="Genomic_DNA"/>
</dbReference>
<proteinExistence type="predicted"/>
<evidence type="ECO:0008006" key="3">
    <source>
        <dbReference type="Google" id="ProtNLM"/>
    </source>
</evidence>
<keyword evidence="2" id="KW-1185">Reference proteome</keyword>
<dbReference type="RefSeq" id="WP_025607476.1">
    <property type="nucleotide sequence ID" value="NZ_CP021235.1"/>
</dbReference>
<dbReference type="KEGG" id="pact:CA264_12040"/>
<dbReference type="OrthoDB" id="851070at2"/>
<name>A0A1X9YT80_9BACT</name>